<feature type="domain" description="Ints3-like C-terminal" evidence="8">
    <location>
        <begin position="724"/>
        <end position="1013"/>
    </location>
</feature>
<feature type="compositionally biased region" description="Basic and acidic residues" evidence="6">
    <location>
        <begin position="569"/>
        <end position="584"/>
    </location>
</feature>
<comment type="subcellular location">
    <subcellularLocation>
        <location evidence="2">Cytoplasm</location>
    </subcellularLocation>
    <subcellularLocation>
        <location evidence="1">Nucleus</location>
    </subcellularLocation>
</comment>
<feature type="region of interest" description="Disordered" evidence="6">
    <location>
        <begin position="482"/>
        <end position="557"/>
    </location>
</feature>
<dbReference type="VEuPathDB" id="FungiDB:BCV72DRAFT_246293"/>
<evidence type="ECO:0000256" key="1">
    <source>
        <dbReference type="ARBA" id="ARBA00004123"/>
    </source>
</evidence>
<keyword evidence="4" id="KW-0963">Cytoplasm</keyword>
<dbReference type="PANTHER" id="PTHR13587:SF7">
    <property type="entry name" value="INTEGRATOR COMPLEX SUBUNIT 3"/>
    <property type="match status" value="1"/>
</dbReference>
<evidence type="ECO:0000256" key="2">
    <source>
        <dbReference type="ARBA" id="ARBA00004496"/>
    </source>
</evidence>
<evidence type="ECO:0000313" key="10">
    <source>
        <dbReference type="Proteomes" id="UP000242381"/>
    </source>
</evidence>
<organism evidence="9 10">
    <name type="scientific">Rhizopus microsporus</name>
    <dbReference type="NCBI Taxonomy" id="58291"/>
    <lineage>
        <taxon>Eukaryota</taxon>
        <taxon>Fungi</taxon>
        <taxon>Fungi incertae sedis</taxon>
        <taxon>Mucoromycota</taxon>
        <taxon>Mucoromycotina</taxon>
        <taxon>Mucoromycetes</taxon>
        <taxon>Mucorales</taxon>
        <taxon>Mucorineae</taxon>
        <taxon>Rhizopodaceae</taxon>
        <taxon>Rhizopus</taxon>
    </lineage>
</organism>
<feature type="region of interest" description="Disordered" evidence="6">
    <location>
        <begin position="569"/>
        <end position="609"/>
    </location>
</feature>
<name>A0A1X0RWP4_RHIZD</name>
<evidence type="ECO:0000259" key="8">
    <source>
        <dbReference type="Pfam" id="PF24566"/>
    </source>
</evidence>
<evidence type="ECO:0000256" key="5">
    <source>
        <dbReference type="ARBA" id="ARBA00023242"/>
    </source>
</evidence>
<dbReference type="AlphaFoldDB" id="A0A1X0RWP4"/>
<feature type="compositionally biased region" description="Basic and acidic residues" evidence="6">
    <location>
        <begin position="497"/>
        <end position="511"/>
    </location>
</feature>
<sequence>MFEQPTSRIYELSLIDAEDEFELELSRLYAKYQETAKNKSEIEIHNYLQDKASQNKREYNEVVSALLYGVLTEPGNARSLFQSISFVNRDNFSVLVNRLQVLCISIKFQQVKLAVREQIFWLISELTSLNVQIIDTLYLCLLRQIKGGDTSQRNVLLCEQILKLCETHKSWLDVNPRVIATFVYTYLRVITDHKPMAFHSIQQREIRFVISLLREKWIVCVPIGRDLARALHDLASIPEFGQLWEDILKQPQKLSPRFKGIDMLLLQPTPKEFLRCRLTPDMEHKLLYIVQNLKINMYQRNLNWFIQRFLSTAEMEPNYVDVIRYLVAGWYPSNQILQSDIVPRYVVIGSLIRSVKSNVVAANIKLALIYDWLFFTLNDNIMFIEPAILLMERSAERYPYITAMLMEFLKYAVDEYYPPMKEYMAKCVLCGMKVMLSKGVIRSLLPLYKCPTLDSITRDNMKILFSEFLVEDPSAPIVPMPKPAIPQPAQVTAPGSESKRLEHKEEEESVRHAVAIENDADVDEFLYGESESKSETPKQDTLPDVGVEDEPMEDAPETTVEDIYAETTKTENNELDTKPTREESLEGQVESMQEAEEVKEEKEEEEEEEEEIMHVDEGLQSNQSYWIFGDSLKRFKDACTNLMNAQKSDDEEEYTLQLVIAKRSIKDIVAVFLKMAIPTEVLVPTISPFIRNMVFLNRFPPTFVKESEDTKYTVSEDVILSDISKDVFDFLMTMFWNLKDKEAESEKMVKLLSCIAQGAKSKKKKHLIGMRWWSFISKQIERDEDENRPDEWFPDIVSHYETYVMHVYTIEKSTEDVVSFLGKCLTNDLQSLAAQNVIDFNNLIPLLYRYLPNVLVGNLEVLKLTLMMLLPSRMGQMVCDLHCGTLQMFGEHVDPIFVETSLAASCYETMCFWQLLAAELQGKAELVKDFFGQAKIVDILKTQFKNEIVPYISTIVTSVNPTEDLLYNIISIASPGDRKHATQTQFILASLQHWSTASNDTFAETLIETINGMVDQIENEGDTKNTAAESLIHVLILWWNQKLMPESIKSNKRLLSDAAKLAGQIGVSCPKEWSQEIRRVKKRPLFLDSDEE</sequence>
<dbReference type="InterPro" id="IPR045334">
    <property type="entry name" value="INTS3"/>
</dbReference>
<evidence type="ECO:0000256" key="4">
    <source>
        <dbReference type="ARBA" id="ARBA00022490"/>
    </source>
</evidence>
<accession>A0A1X0RWP4</accession>
<evidence type="ECO:0000256" key="6">
    <source>
        <dbReference type="SAM" id="MobiDB-lite"/>
    </source>
</evidence>
<evidence type="ECO:0000313" key="9">
    <source>
        <dbReference type="EMBL" id="ORE16427.1"/>
    </source>
</evidence>
<dbReference type="InterPro" id="IPR019333">
    <property type="entry name" value="INTS3_N"/>
</dbReference>
<dbReference type="GO" id="GO:0005634">
    <property type="term" value="C:nucleus"/>
    <property type="evidence" value="ECO:0007669"/>
    <property type="project" value="UniProtKB-SubCell"/>
</dbReference>
<evidence type="ECO:0008006" key="11">
    <source>
        <dbReference type="Google" id="ProtNLM"/>
    </source>
</evidence>
<evidence type="ECO:0000256" key="3">
    <source>
        <dbReference type="ARBA" id="ARBA00006130"/>
    </source>
</evidence>
<feature type="compositionally biased region" description="Acidic residues" evidence="6">
    <location>
        <begin position="546"/>
        <end position="557"/>
    </location>
</feature>
<feature type="compositionally biased region" description="Acidic residues" evidence="6">
    <location>
        <begin position="593"/>
        <end position="609"/>
    </location>
</feature>
<gene>
    <name evidence="9" type="ORF">BCV71DRAFT_265680</name>
</gene>
<dbReference type="GO" id="GO:0005737">
    <property type="term" value="C:cytoplasm"/>
    <property type="evidence" value="ECO:0007669"/>
    <property type="project" value="UniProtKB-SubCell"/>
</dbReference>
<dbReference type="OMA" id="NIMFIEP"/>
<feature type="domain" description="Integrator complex subunit 3 N-terminal" evidence="7">
    <location>
        <begin position="58"/>
        <end position="462"/>
    </location>
</feature>
<dbReference type="Proteomes" id="UP000242381">
    <property type="component" value="Unassembled WGS sequence"/>
</dbReference>
<dbReference type="Pfam" id="PF24566">
    <property type="entry name" value="HEAT_Ints3_C"/>
    <property type="match status" value="1"/>
</dbReference>
<dbReference type="PANTHER" id="PTHR13587">
    <property type="entry name" value="INTEGRATOR COMPLEX SUBUNIT 3"/>
    <property type="match status" value="1"/>
</dbReference>
<dbReference type="InterPro" id="IPR056518">
    <property type="entry name" value="HEAT_Ints3_C"/>
</dbReference>
<dbReference type="Pfam" id="PF10189">
    <property type="entry name" value="Ints3_N"/>
    <property type="match status" value="1"/>
</dbReference>
<proteinExistence type="inferred from homology"/>
<reference evidence="9 10" key="1">
    <citation type="journal article" date="2016" name="Proc. Natl. Acad. Sci. U.S.A.">
        <title>Lipid metabolic changes in an early divergent fungus govern the establishment of a mutualistic symbiosis with endobacteria.</title>
        <authorList>
            <person name="Lastovetsky O.A."/>
            <person name="Gaspar M.L."/>
            <person name="Mondo S.J."/>
            <person name="LaButti K.M."/>
            <person name="Sandor L."/>
            <person name="Grigoriev I.V."/>
            <person name="Henry S.A."/>
            <person name="Pawlowska T.E."/>
        </authorList>
    </citation>
    <scope>NUCLEOTIDE SEQUENCE [LARGE SCALE GENOMIC DNA]</scope>
    <source>
        <strain evidence="9 10">ATCC 11559</strain>
    </source>
</reference>
<comment type="similarity">
    <text evidence="3">Belongs to the Integrator subunit 3 family.</text>
</comment>
<keyword evidence="5" id="KW-0539">Nucleus</keyword>
<protein>
    <recommendedName>
        <fullName evidence="11">Integrator complex subunit 3</fullName>
    </recommendedName>
</protein>
<dbReference type="EMBL" id="KV921386">
    <property type="protein sequence ID" value="ORE16427.1"/>
    <property type="molecule type" value="Genomic_DNA"/>
</dbReference>
<evidence type="ECO:0000259" key="7">
    <source>
        <dbReference type="Pfam" id="PF10189"/>
    </source>
</evidence>